<keyword evidence="1" id="KW-0472">Membrane</keyword>
<evidence type="ECO:0000313" key="3">
    <source>
        <dbReference type="Proteomes" id="UP000596329"/>
    </source>
</evidence>
<evidence type="ECO:0000313" key="2">
    <source>
        <dbReference type="EMBL" id="QRE05227.1"/>
    </source>
</evidence>
<proteinExistence type="predicted"/>
<organism evidence="2 3">
    <name type="scientific">Flavobacterium psychrophilum</name>
    <dbReference type="NCBI Taxonomy" id="96345"/>
    <lineage>
        <taxon>Bacteria</taxon>
        <taxon>Pseudomonadati</taxon>
        <taxon>Bacteroidota</taxon>
        <taxon>Flavobacteriia</taxon>
        <taxon>Flavobacteriales</taxon>
        <taxon>Flavobacteriaceae</taxon>
        <taxon>Flavobacterium</taxon>
    </lineage>
</organism>
<keyword evidence="1" id="KW-0812">Transmembrane</keyword>
<reference evidence="2 3" key="1">
    <citation type="submission" date="2020-07" db="EMBL/GenBank/DDBJ databases">
        <title>Genomic characterization of Flavobacterium psychrophilum strains.</title>
        <authorList>
            <person name="Castillo D."/>
            <person name="Jorgensen J."/>
            <person name="Middelboe M."/>
        </authorList>
    </citation>
    <scope>NUCLEOTIDE SEQUENCE [LARGE SCALE GENOMIC DNA]</scope>
    <source>
        <strain evidence="2 3">FPS-R7</strain>
    </source>
</reference>
<keyword evidence="1" id="KW-1133">Transmembrane helix</keyword>
<accession>A0A7U2NHJ6</accession>
<name>A0A7U2NHJ6_FLAPS</name>
<dbReference type="EMBL" id="CP059075">
    <property type="protein sequence ID" value="QRE05227.1"/>
    <property type="molecule type" value="Genomic_DNA"/>
</dbReference>
<sequence length="210" mass="23847">MKKLLKIAFLSFVLSSCTSGKNISKSDVTKVSIEESESEENLNITFQIISAIGNLATFGAFIFLFIRDNDKQNQINKLTNLVSALKDLKDIENKKLNLSVRPDVKITSTMSQGTDGELQIKIENIGERTTLTKFELISEDLILHNEHLPFVMEKGTERRIFLRIIGKKHILACEYEIYIHHKDKIDNCHISIVKGKGTNNKLTETKYNCS</sequence>
<feature type="transmembrane region" description="Helical" evidence="1">
    <location>
        <begin position="44"/>
        <end position="66"/>
    </location>
</feature>
<dbReference type="AlphaFoldDB" id="A0A7U2NHJ6"/>
<dbReference type="PROSITE" id="PS51257">
    <property type="entry name" value="PROKAR_LIPOPROTEIN"/>
    <property type="match status" value="1"/>
</dbReference>
<gene>
    <name evidence="2" type="ORF">H0H26_06475</name>
</gene>
<evidence type="ECO:0008006" key="4">
    <source>
        <dbReference type="Google" id="ProtNLM"/>
    </source>
</evidence>
<dbReference type="RefSeq" id="WP_123937894.1">
    <property type="nucleotide sequence ID" value="NZ_CP059075.1"/>
</dbReference>
<dbReference type="Proteomes" id="UP000596329">
    <property type="component" value="Chromosome"/>
</dbReference>
<protein>
    <recommendedName>
        <fullName evidence="4">Lipoprotein</fullName>
    </recommendedName>
</protein>
<evidence type="ECO:0000256" key="1">
    <source>
        <dbReference type="SAM" id="Phobius"/>
    </source>
</evidence>